<evidence type="ECO:0000313" key="2">
    <source>
        <dbReference type="EMBL" id="OGZ67547.1"/>
    </source>
</evidence>
<dbReference type="Proteomes" id="UP000178380">
    <property type="component" value="Unassembled WGS sequence"/>
</dbReference>
<evidence type="ECO:0000313" key="3">
    <source>
        <dbReference type="Proteomes" id="UP000178380"/>
    </source>
</evidence>
<dbReference type="STRING" id="1802205.A3C58_02245"/>
<gene>
    <name evidence="2" type="ORF">A3C58_02245</name>
</gene>
<feature type="domain" description="Transcriptional repressor PaaX-like central Cas2-like" evidence="1">
    <location>
        <begin position="90"/>
        <end position="145"/>
    </location>
</feature>
<dbReference type="Pfam" id="PF20803">
    <property type="entry name" value="PaaX_M"/>
    <property type="match status" value="1"/>
</dbReference>
<dbReference type="GO" id="GO:0006351">
    <property type="term" value="P:DNA-templated transcription"/>
    <property type="evidence" value="ECO:0007669"/>
    <property type="project" value="TreeGrafter"/>
</dbReference>
<dbReference type="EMBL" id="MHOR01000007">
    <property type="protein sequence ID" value="OGZ67547.1"/>
    <property type="molecule type" value="Genomic_DNA"/>
</dbReference>
<accession>A0A1G2HYL0</accession>
<dbReference type="PANTHER" id="PTHR30319:SF1">
    <property type="entry name" value="TRANSCRIPTIONAL REPRESSOR PAAX"/>
    <property type="match status" value="1"/>
</dbReference>
<dbReference type="Gene3D" id="3.30.70.2650">
    <property type="match status" value="1"/>
</dbReference>
<comment type="caution">
    <text evidence="2">The sequence shown here is derived from an EMBL/GenBank/DDBJ whole genome shotgun (WGS) entry which is preliminary data.</text>
</comment>
<name>A0A1G2HYL0_9BACT</name>
<dbReference type="InterPro" id="IPR048846">
    <property type="entry name" value="PaaX-like_central"/>
</dbReference>
<evidence type="ECO:0000259" key="1">
    <source>
        <dbReference type="Pfam" id="PF20803"/>
    </source>
</evidence>
<organism evidence="2 3">
    <name type="scientific">Candidatus Staskawiczbacteria bacterium RIFCSPHIGHO2_02_FULL_34_10</name>
    <dbReference type="NCBI Taxonomy" id="1802205"/>
    <lineage>
        <taxon>Bacteria</taxon>
        <taxon>Candidatus Staskawicziibacteriota</taxon>
    </lineage>
</organism>
<sequence length="176" mass="21492">MNKPQKNSLINKILIYLKDTSKDLLDVSVMIMFNPRKLIRGMGIYKDYNYPIYNLKKSPYFVFRDNNFYLSFKGRVEIIKNIIKDKKKVKKWDGKWRAVIFDVPEPNRHERNFLRRELKWMGFRELQHSIWITPHDIEKELVCLLELWHNDFSGDIRILKIEKIINDKDFRKIFKI</sequence>
<dbReference type="PANTHER" id="PTHR30319">
    <property type="entry name" value="PHENYLACETIC ACID REGULATOR-RELATED TRANSCRIPTIONAL REPRESSOR"/>
    <property type="match status" value="1"/>
</dbReference>
<proteinExistence type="predicted"/>
<protein>
    <recommendedName>
        <fullName evidence="1">Transcriptional repressor PaaX-like central Cas2-like domain-containing protein</fullName>
    </recommendedName>
</protein>
<dbReference type="AlphaFoldDB" id="A0A1G2HYL0"/>
<reference evidence="2 3" key="1">
    <citation type="journal article" date="2016" name="Nat. Commun.">
        <title>Thousands of microbial genomes shed light on interconnected biogeochemical processes in an aquifer system.</title>
        <authorList>
            <person name="Anantharaman K."/>
            <person name="Brown C.T."/>
            <person name="Hug L.A."/>
            <person name="Sharon I."/>
            <person name="Castelle C.J."/>
            <person name="Probst A.J."/>
            <person name="Thomas B.C."/>
            <person name="Singh A."/>
            <person name="Wilkins M.J."/>
            <person name="Karaoz U."/>
            <person name="Brodie E.L."/>
            <person name="Williams K.H."/>
            <person name="Hubbard S.S."/>
            <person name="Banfield J.F."/>
        </authorList>
    </citation>
    <scope>NUCLEOTIDE SEQUENCE [LARGE SCALE GENOMIC DNA]</scope>
</reference>